<comment type="caution">
    <text evidence="1">The sequence shown here is derived from an EMBL/GenBank/DDBJ whole genome shotgun (WGS) entry which is preliminary data.</text>
</comment>
<dbReference type="AlphaFoldDB" id="A0A9N9NY57"/>
<evidence type="ECO:0000313" key="1">
    <source>
        <dbReference type="EMBL" id="CAG8784550.1"/>
    </source>
</evidence>
<organism evidence="1 2">
    <name type="scientific">Cetraspora pellucida</name>
    <dbReference type="NCBI Taxonomy" id="1433469"/>
    <lineage>
        <taxon>Eukaryota</taxon>
        <taxon>Fungi</taxon>
        <taxon>Fungi incertae sedis</taxon>
        <taxon>Mucoromycota</taxon>
        <taxon>Glomeromycotina</taxon>
        <taxon>Glomeromycetes</taxon>
        <taxon>Diversisporales</taxon>
        <taxon>Gigasporaceae</taxon>
        <taxon>Cetraspora</taxon>
    </lineage>
</organism>
<protein>
    <submittedName>
        <fullName evidence="1">13733_t:CDS:1</fullName>
    </submittedName>
</protein>
<dbReference type="OrthoDB" id="2484649at2759"/>
<sequence>MSTPSDINKFFDLDKEIQEIDMDLDDNNIDYEAVDDNNLVLEETLNTERVKTFLFPESDYIT</sequence>
<name>A0A9N9NY57_9GLOM</name>
<gene>
    <name evidence="1" type="ORF">CPELLU_LOCUS16593</name>
</gene>
<proteinExistence type="predicted"/>
<reference evidence="1" key="1">
    <citation type="submission" date="2021-06" db="EMBL/GenBank/DDBJ databases">
        <authorList>
            <person name="Kallberg Y."/>
            <person name="Tangrot J."/>
            <person name="Rosling A."/>
        </authorList>
    </citation>
    <scope>NUCLEOTIDE SEQUENCE</scope>
    <source>
        <strain evidence="1">FL966</strain>
    </source>
</reference>
<dbReference type="EMBL" id="CAJVQA010025005">
    <property type="protein sequence ID" value="CAG8784550.1"/>
    <property type="molecule type" value="Genomic_DNA"/>
</dbReference>
<dbReference type="Proteomes" id="UP000789759">
    <property type="component" value="Unassembled WGS sequence"/>
</dbReference>
<accession>A0A9N9NY57</accession>
<keyword evidence="2" id="KW-1185">Reference proteome</keyword>
<evidence type="ECO:0000313" key="2">
    <source>
        <dbReference type="Proteomes" id="UP000789759"/>
    </source>
</evidence>